<evidence type="ECO:0000313" key="3">
    <source>
        <dbReference type="WBParaSite" id="TMUE_2000010281.1"/>
    </source>
</evidence>
<dbReference type="InterPro" id="IPR036638">
    <property type="entry name" value="HLH_DNA-bd_sf"/>
</dbReference>
<evidence type="ECO:0000313" key="2">
    <source>
        <dbReference type="Proteomes" id="UP000046395"/>
    </source>
</evidence>
<evidence type="ECO:0000259" key="1">
    <source>
        <dbReference type="PROSITE" id="PS50888"/>
    </source>
</evidence>
<sequence>MYWPPSACSNGPCEDSTAAPAMVNYGFQAKDSFWPSWTTAPQCAAGSTPPDNAYDLAFSDFVHISQGEMRNPIIWNSSDTVRLDGHAETVKLQCDHSAMAPAFPCGNGEANIHGPKESVRSAERDNRARMRNLLKERRRSEAIRKAFKELKFRIPYIPMDKSVTQIKTLRLAIQYIRHLEAQLGSNQCSEDKSSNFADVVVAEIRRKNSYVKASRKL</sequence>
<dbReference type="Pfam" id="PF00010">
    <property type="entry name" value="HLH"/>
    <property type="match status" value="1"/>
</dbReference>
<reference evidence="3" key="1">
    <citation type="submission" date="2019-12" db="UniProtKB">
        <authorList>
            <consortium name="WormBaseParasite"/>
        </authorList>
    </citation>
    <scope>IDENTIFICATION</scope>
</reference>
<dbReference type="AlphaFoldDB" id="A0A5S6QSD8"/>
<feature type="domain" description="BHLH" evidence="1">
    <location>
        <begin position="127"/>
        <end position="179"/>
    </location>
</feature>
<dbReference type="InterPro" id="IPR011598">
    <property type="entry name" value="bHLH_dom"/>
</dbReference>
<dbReference type="Proteomes" id="UP000046395">
    <property type="component" value="Unassembled WGS sequence"/>
</dbReference>
<dbReference type="GO" id="GO:0032502">
    <property type="term" value="P:developmental process"/>
    <property type="evidence" value="ECO:0007669"/>
    <property type="project" value="TreeGrafter"/>
</dbReference>
<dbReference type="PANTHER" id="PTHR23349:SF68">
    <property type="entry name" value="FI14601P"/>
    <property type="match status" value="1"/>
</dbReference>
<dbReference type="InterPro" id="IPR050283">
    <property type="entry name" value="E-box_TF_Regulators"/>
</dbReference>
<dbReference type="GO" id="GO:0046983">
    <property type="term" value="F:protein dimerization activity"/>
    <property type="evidence" value="ECO:0007669"/>
    <property type="project" value="InterPro"/>
</dbReference>
<dbReference type="SUPFAM" id="SSF47459">
    <property type="entry name" value="HLH, helix-loop-helix DNA-binding domain"/>
    <property type="match status" value="1"/>
</dbReference>
<dbReference type="STRING" id="70415.A0A5S6QSD8"/>
<dbReference type="PROSITE" id="PS50888">
    <property type="entry name" value="BHLH"/>
    <property type="match status" value="1"/>
</dbReference>
<dbReference type="GO" id="GO:0000977">
    <property type="term" value="F:RNA polymerase II transcription regulatory region sequence-specific DNA binding"/>
    <property type="evidence" value="ECO:0007669"/>
    <property type="project" value="TreeGrafter"/>
</dbReference>
<dbReference type="Gene3D" id="4.10.280.10">
    <property type="entry name" value="Helix-loop-helix DNA-binding domain"/>
    <property type="match status" value="1"/>
</dbReference>
<protein>
    <submittedName>
        <fullName evidence="3">BHLH domain-containing protein</fullName>
    </submittedName>
</protein>
<dbReference type="GO" id="GO:0000981">
    <property type="term" value="F:DNA-binding transcription factor activity, RNA polymerase II-specific"/>
    <property type="evidence" value="ECO:0007669"/>
    <property type="project" value="TreeGrafter"/>
</dbReference>
<dbReference type="SMART" id="SM00353">
    <property type="entry name" value="HLH"/>
    <property type="match status" value="1"/>
</dbReference>
<dbReference type="WBParaSite" id="TMUE_2000010281.1">
    <property type="protein sequence ID" value="TMUE_2000010281.1"/>
    <property type="gene ID" value="WBGene00300928"/>
</dbReference>
<proteinExistence type="predicted"/>
<name>A0A5S6QSD8_TRIMR</name>
<keyword evidence="2" id="KW-1185">Reference proteome</keyword>
<accession>A0A5S6QSD8</accession>
<organism evidence="2 3">
    <name type="scientific">Trichuris muris</name>
    <name type="common">Mouse whipworm</name>
    <dbReference type="NCBI Taxonomy" id="70415"/>
    <lineage>
        <taxon>Eukaryota</taxon>
        <taxon>Metazoa</taxon>
        <taxon>Ecdysozoa</taxon>
        <taxon>Nematoda</taxon>
        <taxon>Enoplea</taxon>
        <taxon>Dorylaimia</taxon>
        <taxon>Trichinellida</taxon>
        <taxon>Trichuridae</taxon>
        <taxon>Trichuris</taxon>
    </lineage>
</organism>
<dbReference type="CDD" id="cd11418">
    <property type="entry name" value="bHLH_TS_ASCL"/>
    <property type="match status" value="1"/>
</dbReference>
<dbReference type="PANTHER" id="PTHR23349">
    <property type="entry name" value="BASIC HELIX-LOOP-HELIX TRANSCRIPTION FACTOR, TWIST"/>
    <property type="match status" value="1"/>
</dbReference>